<evidence type="ECO:0000256" key="4">
    <source>
        <dbReference type="ARBA" id="ARBA00022827"/>
    </source>
</evidence>
<reference evidence="12" key="1">
    <citation type="submission" date="2025-08" db="UniProtKB">
        <authorList>
            <consortium name="RefSeq"/>
        </authorList>
    </citation>
    <scope>IDENTIFICATION</scope>
    <source>
        <tissue evidence="12">Blood</tissue>
    </source>
</reference>
<organism evidence="11 12">
    <name type="scientific">Puma concolor</name>
    <name type="common">Mountain lion</name>
    <name type="synonym">Felis concolor</name>
    <dbReference type="NCBI Taxonomy" id="9696"/>
    <lineage>
        <taxon>Eukaryota</taxon>
        <taxon>Metazoa</taxon>
        <taxon>Chordata</taxon>
        <taxon>Craniata</taxon>
        <taxon>Vertebrata</taxon>
        <taxon>Euteleostomi</taxon>
        <taxon>Mammalia</taxon>
        <taxon>Eutheria</taxon>
        <taxon>Laurasiatheria</taxon>
        <taxon>Carnivora</taxon>
        <taxon>Feliformia</taxon>
        <taxon>Felidae</taxon>
        <taxon>Felinae</taxon>
        <taxon>Puma</taxon>
    </lineage>
</organism>
<keyword evidence="3" id="KW-0285">Flavoprotein</keyword>
<evidence type="ECO:0000256" key="2">
    <source>
        <dbReference type="ARBA" id="ARBA00008000"/>
    </source>
</evidence>
<evidence type="ECO:0000256" key="6">
    <source>
        <dbReference type="ARBA" id="ARBA00039003"/>
    </source>
</evidence>
<dbReference type="PANTHER" id="PTHR43716:SF1">
    <property type="entry name" value="D-2-HYDROXYGLUTARATE DEHYDROGENASE, MITOCHONDRIAL"/>
    <property type="match status" value="1"/>
</dbReference>
<dbReference type="FunFam" id="3.30.43.10:FF:000002">
    <property type="entry name" value="D-2-hydroxyglutarate dehydrogenase, mitochondrial"/>
    <property type="match status" value="1"/>
</dbReference>
<dbReference type="InterPro" id="IPR016166">
    <property type="entry name" value="FAD-bd_PCMH"/>
</dbReference>
<evidence type="ECO:0000256" key="8">
    <source>
        <dbReference type="ARBA" id="ARBA00045410"/>
    </source>
</evidence>
<comment type="catalytic activity">
    <reaction evidence="9">
        <text>(R)-malate + A = oxaloacetate + AH2</text>
        <dbReference type="Rhea" id="RHEA:67460"/>
        <dbReference type="ChEBI" id="CHEBI:13193"/>
        <dbReference type="ChEBI" id="CHEBI:15588"/>
        <dbReference type="ChEBI" id="CHEBI:16452"/>
        <dbReference type="ChEBI" id="CHEBI:17499"/>
    </reaction>
    <physiologicalReaction direction="left-to-right" evidence="9">
        <dbReference type="Rhea" id="RHEA:67461"/>
    </physiologicalReaction>
</comment>
<dbReference type="InterPro" id="IPR016171">
    <property type="entry name" value="Vanillyl_alc_oxidase_C-sub2"/>
</dbReference>
<evidence type="ECO:0000256" key="3">
    <source>
        <dbReference type="ARBA" id="ARBA00022630"/>
    </source>
</evidence>
<dbReference type="Gene3D" id="3.30.43.10">
    <property type="entry name" value="Uridine Diphospho-n-acetylenolpyruvylglucosamine Reductase, domain 2"/>
    <property type="match status" value="1"/>
</dbReference>
<dbReference type="EC" id="1.1.99.39" evidence="6"/>
<dbReference type="SUPFAM" id="SSF55103">
    <property type="entry name" value="FAD-linked oxidases, C-terminal domain"/>
    <property type="match status" value="1"/>
</dbReference>
<dbReference type="InterPro" id="IPR016164">
    <property type="entry name" value="FAD-linked_Oxase-like_C"/>
</dbReference>
<evidence type="ECO:0000256" key="7">
    <source>
        <dbReference type="ARBA" id="ARBA00039639"/>
    </source>
</evidence>
<keyword evidence="4" id="KW-0274">FAD</keyword>
<keyword evidence="5" id="KW-0560">Oxidoreductase</keyword>
<comment type="function">
    <text evidence="8">Catalyzes the oxidation of D-2-hydroxyglutarate (D-2-HG) to alpha-ketoglutarate. Also catalyzes the oxidation of other D-2-hydroxyacids, such as D-malate (D-MAL) and D-lactate (D-LAC). Exhibits high activities towards D-2-HG and D-MAL but a very weak activity towards D-LAC.</text>
</comment>
<dbReference type="AlphaFoldDB" id="A0A6P6IFN5"/>
<gene>
    <name evidence="12" type="primary">D2HGDH</name>
</gene>
<evidence type="ECO:0000256" key="9">
    <source>
        <dbReference type="ARBA" id="ARBA00049267"/>
    </source>
</evidence>
<evidence type="ECO:0000259" key="10">
    <source>
        <dbReference type="PROSITE" id="PS51387"/>
    </source>
</evidence>
<evidence type="ECO:0000256" key="1">
    <source>
        <dbReference type="ARBA" id="ARBA00001974"/>
    </source>
</evidence>
<accession>A0A6P6IFN5</accession>
<comment type="similarity">
    <text evidence="2">Belongs to the FAD-binding oxidoreductase/transferase type 4 family.</text>
</comment>
<dbReference type="RefSeq" id="XP_025786579.1">
    <property type="nucleotide sequence ID" value="XM_025930794.1"/>
</dbReference>
<dbReference type="FunFam" id="1.10.45.10:FF:000001">
    <property type="entry name" value="D-lactate dehydrogenase mitochondrial"/>
    <property type="match status" value="1"/>
</dbReference>
<proteinExistence type="inferred from homology"/>
<dbReference type="KEGG" id="pcoo:112867777"/>
<dbReference type="PROSITE" id="PS51387">
    <property type="entry name" value="FAD_PCMH"/>
    <property type="match status" value="1"/>
</dbReference>
<sequence>MAPHLVQPGWRFWRQAACTLGASVQHRTWAGVSRIPRLGSPWGATATSPRVYRSGFSTSPRAPEVMLTRERYPVRRLPFSVVSGEDLAAFERIVPGRVITDPEVLEASNVDWLRTVRGSSVLLLRPRTTEEVSHILRHCHERNLAVNPQGGNTGMVGGSVPVFDEVILSTALMNQVISFHDMSGCPGFSEVLQTFSTCKGLLGEILSAYEFMDAECMWLVTRHLRLASPVQDPSWFIPDQHTGRRYHVAESVCASEPVDLESPFYVLIETSGSRAGHDAEKLNDFLEQVLSSGLVTDGTVATDHMKVKALWALRERISEALSRDGYVYKYDLSLPTERLYDLVTDLRARLGPRAKHVVGYGHLGDGNLHLNVTSEAFSPSVLGALEPYVYEWTAEQRGSVSAEHGLGFKKRGVLGYSKPPEALRLMQQLKALLDPKGILNPYKTLPAQA</sequence>
<dbReference type="FunFam" id="3.30.70.2740:FF:000002">
    <property type="entry name" value="D-2-hydroxyglutarate dehydrogenase mitochondrial"/>
    <property type="match status" value="1"/>
</dbReference>
<dbReference type="Pfam" id="PF02913">
    <property type="entry name" value="FAD-oxidase_C"/>
    <property type="match status" value="1"/>
</dbReference>
<keyword evidence="11" id="KW-1185">Reference proteome</keyword>
<dbReference type="PANTHER" id="PTHR43716">
    <property type="entry name" value="D-2-HYDROXYGLUTARATE DEHYDROGENASE, MITOCHONDRIAL"/>
    <property type="match status" value="1"/>
</dbReference>
<dbReference type="SUPFAM" id="SSF56176">
    <property type="entry name" value="FAD-binding/transporter-associated domain-like"/>
    <property type="match status" value="1"/>
</dbReference>
<dbReference type="GO" id="GO:0051990">
    <property type="term" value="F:(R)-2-hydroxyglutarate dehydrogenase activity"/>
    <property type="evidence" value="ECO:0007669"/>
    <property type="project" value="UniProtKB-EC"/>
</dbReference>
<dbReference type="InterPro" id="IPR006094">
    <property type="entry name" value="Oxid_FAD_bind_N"/>
</dbReference>
<name>A0A6P6IFN5_PUMCO</name>
<dbReference type="CTD" id="728294"/>
<dbReference type="Pfam" id="PF01565">
    <property type="entry name" value="FAD_binding_4"/>
    <property type="match status" value="1"/>
</dbReference>
<evidence type="ECO:0000256" key="5">
    <source>
        <dbReference type="ARBA" id="ARBA00023002"/>
    </source>
</evidence>
<comment type="cofactor">
    <cofactor evidence="1">
        <name>FAD</name>
        <dbReference type="ChEBI" id="CHEBI:57692"/>
    </cofactor>
</comment>
<dbReference type="GO" id="GO:0071949">
    <property type="term" value="F:FAD binding"/>
    <property type="evidence" value="ECO:0007669"/>
    <property type="project" value="InterPro"/>
</dbReference>
<dbReference type="InterPro" id="IPR004113">
    <property type="entry name" value="FAD-bd_oxidored_4_C"/>
</dbReference>
<protein>
    <recommendedName>
        <fullName evidence="7">D-2-hydroxyglutarate dehydrogenase, mitochondrial</fullName>
        <ecNumber evidence="6">1.1.99.39</ecNumber>
    </recommendedName>
</protein>
<dbReference type="GO" id="GO:0005739">
    <property type="term" value="C:mitochondrion"/>
    <property type="evidence" value="ECO:0007669"/>
    <property type="project" value="TreeGrafter"/>
</dbReference>
<dbReference type="Gene3D" id="1.10.45.10">
    <property type="entry name" value="Vanillyl-alcohol Oxidase, Chain A, domain 4"/>
    <property type="match status" value="1"/>
</dbReference>
<dbReference type="InterPro" id="IPR051264">
    <property type="entry name" value="FAD-oxidored/transferase_4"/>
</dbReference>
<dbReference type="Proteomes" id="UP000515131">
    <property type="component" value="Unplaced"/>
</dbReference>
<evidence type="ECO:0000313" key="11">
    <source>
        <dbReference type="Proteomes" id="UP000515131"/>
    </source>
</evidence>
<feature type="domain" description="FAD-binding PCMH-type" evidence="10">
    <location>
        <begin position="116"/>
        <end position="353"/>
    </location>
</feature>
<dbReference type="Gene3D" id="3.30.70.2740">
    <property type="match status" value="1"/>
</dbReference>
<dbReference type="InterPro" id="IPR036318">
    <property type="entry name" value="FAD-bd_PCMH-like_sf"/>
</dbReference>
<dbReference type="Gene3D" id="3.30.70.2190">
    <property type="match status" value="1"/>
</dbReference>
<dbReference type="GeneID" id="112867777"/>
<evidence type="ECO:0000313" key="12">
    <source>
        <dbReference type="RefSeq" id="XP_025786579.1"/>
    </source>
</evidence>
<dbReference type="InterPro" id="IPR016167">
    <property type="entry name" value="FAD-bd_PCMH_sub1"/>
</dbReference>